<reference evidence="3" key="1">
    <citation type="submission" date="2022-11" db="UniProtKB">
        <authorList>
            <consortium name="WormBaseParasite"/>
        </authorList>
    </citation>
    <scope>IDENTIFICATION</scope>
</reference>
<feature type="domain" description="N-acetyltransferase" evidence="1">
    <location>
        <begin position="58"/>
        <end position="176"/>
    </location>
</feature>
<dbReference type="Gene3D" id="3.40.630.30">
    <property type="match status" value="2"/>
</dbReference>
<dbReference type="InterPro" id="IPR051908">
    <property type="entry name" value="Ribosomal_N-acetyltransferase"/>
</dbReference>
<dbReference type="AlphaFoldDB" id="A0A914EM94"/>
<accession>A0A914EM94</accession>
<proteinExistence type="predicted"/>
<dbReference type="SUPFAM" id="SSF55729">
    <property type="entry name" value="Acyl-CoA N-acyltransferases (Nat)"/>
    <property type="match status" value="2"/>
</dbReference>
<dbReference type="PANTHER" id="PTHR43441">
    <property type="entry name" value="RIBOSOMAL-PROTEIN-SERINE ACETYLTRANSFERASE"/>
    <property type="match status" value="1"/>
</dbReference>
<keyword evidence="2" id="KW-1185">Reference proteome</keyword>
<dbReference type="PANTHER" id="PTHR43441:SF2">
    <property type="entry name" value="FAMILY ACETYLTRANSFERASE, PUTATIVE (AFU_ORTHOLOGUE AFUA_7G00850)-RELATED"/>
    <property type="match status" value="1"/>
</dbReference>
<dbReference type="InterPro" id="IPR000182">
    <property type="entry name" value="GNAT_dom"/>
</dbReference>
<dbReference type="WBParaSite" id="ACRNAN_scaffold950.g31229.t1">
    <property type="protein sequence ID" value="ACRNAN_scaffold950.g31229.t1"/>
    <property type="gene ID" value="ACRNAN_scaffold950.g31229"/>
</dbReference>
<sequence>MFDPVIDANFNEQKSSYKVAGMLFQTIPIEFKGVMTSLCSKTYPLPVKKIENGVFIQLEPFETSKHGDGLFKIFADPTVIHRYKYTTLWNLNDKEDFQRWVREETQIEDRIYFMIVEKRRNQIYGLIKIVDCDTQHGVGEVGIAVKLGTPKHFVLESDYLAMKYFFDFLGYRRIAGSAALQSLLIGKHASKFGSKFEGILRQFIVRKNEIWDMTVYSVLDEDWKVLRTAFEEWLEPLNIVANLPKKSFSDILKNSSIYDSLLDTAYNLKTAPLKTIKNFCPSDPLPVKLMSRNVTILPVDSSIHAEKIWNLWSSNKECNSYMLDCLSSNKEMYSKWLKHLESEKNTLLFITLNKNHGEVEMLQRLRHIEKEDSDINFISLDCILIKAFISVDVFLETMFLLLSYLFDELNFIRVEYLCDDSNVFFKEFLIESEFQREAVFRQHMVFDDRRIDVSVFSMLKEEWELNKKQFFAERKNKVFSEDHAQILNYKAKY</sequence>
<dbReference type="InterPro" id="IPR016181">
    <property type="entry name" value="Acyl_CoA_acyltransferase"/>
</dbReference>
<dbReference type="Proteomes" id="UP000887540">
    <property type="component" value="Unplaced"/>
</dbReference>
<evidence type="ECO:0000313" key="2">
    <source>
        <dbReference type="Proteomes" id="UP000887540"/>
    </source>
</evidence>
<organism evidence="2 3">
    <name type="scientific">Acrobeloides nanus</name>
    <dbReference type="NCBI Taxonomy" id="290746"/>
    <lineage>
        <taxon>Eukaryota</taxon>
        <taxon>Metazoa</taxon>
        <taxon>Ecdysozoa</taxon>
        <taxon>Nematoda</taxon>
        <taxon>Chromadorea</taxon>
        <taxon>Rhabditida</taxon>
        <taxon>Tylenchina</taxon>
        <taxon>Cephalobomorpha</taxon>
        <taxon>Cephaloboidea</taxon>
        <taxon>Cephalobidae</taxon>
        <taxon>Acrobeloides</taxon>
    </lineage>
</organism>
<evidence type="ECO:0000313" key="3">
    <source>
        <dbReference type="WBParaSite" id="ACRNAN_scaffold950.g31229.t1"/>
    </source>
</evidence>
<dbReference type="GO" id="GO:0008999">
    <property type="term" value="F:protein-N-terminal-alanine acetyltransferase activity"/>
    <property type="evidence" value="ECO:0007669"/>
    <property type="project" value="TreeGrafter"/>
</dbReference>
<evidence type="ECO:0000259" key="1">
    <source>
        <dbReference type="Pfam" id="PF13302"/>
    </source>
</evidence>
<dbReference type="Pfam" id="PF13302">
    <property type="entry name" value="Acetyltransf_3"/>
    <property type="match status" value="1"/>
</dbReference>
<dbReference type="GO" id="GO:1990189">
    <property type="term" value="F:protein N-terminal-serine acetyltransferase activity"/>
    <property type="evidence" value="ECO:0007669"/>
    <property type="project" value="TreeGrafter"/>
</dbReference>
<protein>
    <submittedName>
        <fullName evidence="3">N-acetyltransferase domain-containing protein</fullName>
    </submittedName>
</protein>
<name>A0A914EM94_9BILA</name>